<dbReference type="Pfam" id="PF25973">
    <property type="entry name" value="BSH_CzcB"/>
    <property type="match status" value="1"/>
</dbReference>
<dbReference type="InterPro" id="IPR058647">
    <property type="entry name" value="BSH_CzcB-like"/>
</dbReference>
<sequence>MDYDSRTDAALAGTDLAADSVLTDAEEDRQSRRRTILIILGAIVALIAVFFALHGFGAKEEEKKDQAPRVTVVAPGAATVEGSINVNGSLGARREMPVGVVGEGGQVRSVLVEAGDWVSAGQVLAVIDRSVQTQQQAGQGAQIQVSEADARLAQANLERALKLVDRGFISKADVDRLTATRDAANARVRVARATYGQIGAQIARLNIVAPAAGLILERKIEPGQVVGGGSGVLFRIAKGGEMELRAQVGEVDLAKITAGVTAEVTPVGGAKKFTGQVWQVSPVIDPASRQGFARIALAYAPELRPGGFAAAVIKAGSMVAPLLPDSAVLSDNQGSYVYIVGKNNKIERRNVKIGLVTDKGIAIAAGLAGSERVVLRAGGFLSPGETIQPIVGKL</sequence>
<feature type="domain" description="CusB-like beta-barrel" evidence="3">
    <location>
        <begin position="244"/>
        <end position="314"/>
    </location>
</feature>
<evidence type="ECO:0000256" key="2">
    <source>
        <dbReference type="SAM" id="Phobius"/>
    </source>
</evidence>
<feature type="domain" description="CzcB-like barrel-sandwich hybrid" evidence="5">
    <location>
        <begin position="104"/>
        <end position="237"/>
    </location>
</feature>
<dbReference type="Pfam" id="PF25967">
    <property type="entry name" value="RND-MFP_C"/>
    <property type="match status" value="1"/>
</dbReference>
<evidence type="ECO:0000259" key="5">
    <source>
        <dbReference type="Pfam" id="PF25973"/>
    </source>
</evidence>
<feature type="transmembrane region" description="Helical" evidence="2">
    <location>
        <begin position="36"/>
        <end position="56"/>
    </location>
</feature>
<evidence type="ECO:0000256" key="1">
    <source>
        <dbReference type="ARBA" id="ARBA00009477"/>
    </source>
</evidence>
<dbReference type="Proteomes" id="UP001379235">
    <property type="component" value="Unassembled WGS sequence"/>
</dbReference>
<dbReference type="Gene3D" id="2.40.420.20">
    <property type="match status" value="1"/>
</dbReference>
<dbReference type="InterPro" id="IPR006143">
    <property type="entry name" value="RND_pump_MFP"/>
</dbReference>
<dbReference type="Pfam" id="PF25954">
    <property type="entry name" value="Beta-barrel_RND_2"/>
    <property type="match status" value="1"/>
</dbReference>
<dbReference type="InterPro" id="IPR058627">
    <property type="entry name" value="MdtA-like_C"/>
</dbReference>
<gene>
    <name evidence="6" type="ORF">WG900_10485</name>
</gene>
<name>A0ABU8S8V5_9SPHN</name>
<dbReference type="SUPFAM" id="SSF111369">
    <property type="entry name" value="HlyD-like secretion proteins"/>
    <property type="match status" value="1"/>
</dbReference>
<proteinExistence type="inferred from homology"/>
<dbReference type="PANTHER" id="PTHR30469">
    <property type="entry name" value="MULTIDRUG RESISTANCE PROTEIN MDTA"/>
    <property type="match status" value="1"/>
</dbReference>
<evidence type="ECO:0000259" key="3">
    <source>
        <dbReference type="Pfam" id="PF25954"/>
    </source>
</evidence>
<evidence type="ECO:0000259" key="4">
    <source>
        <dbReference type="Pfam" id="PF25967"/>
    </source>
</evidence>
<dbReference type="NCBIfam" id="TIGR01730">
    <property type="entry name" value="RND_mfp"/>
    <property type="match status" value="1"/>
</dbReference>
<dbReference type="RefSeq" id="WP_339966916.1">
    <property type="nucleotide sequence ID" value="NZ_JBBHJY010000004.1"/>
</dbReference>
<reference evidence="6 7" key="1">
    <citation type="submission" date="2024-03" db="EMBL/GenBank/DDBJ databases">
        <authorList>
            <person name="Jo J.-H."/>
        </authorList>
    </citation>
    <scope>NUCLEOTIDE SEQUENCE [LARGE SCALE GENOMIC DNA]</scope>
    <source>
        <strain evidence="6 7">AS3R-12</strain>
    </source>
</reference>
<keyword evidence="2" id="KW-0812">Transmembrane</keyword>
<dbReference type="InterPro" id="IPR058792">
    <property type="entry name" value="Beta-barrel_RND_2"/>
</dbReference>
<dbReference type="Gene3D" id="2.40.50.100">
    <property type="match status" value="1"/>
</dbReference>
<accession>A0ABU8S8V5</accession>
<dbReference type="Gene3D" id="2.40.30.170">
    <property type="match status" value="1"/>
</dbReference>
<keyword evidence="2" id="KW-0472">Membrane</keyword>
<dbReference type="Gene3D" id="1.10.287.470">
    <property type="entry name" value="Helix hairpin bin"/>
    <property type="match status" value="1"/>
</dbReference>
<keyword evidence="2" id="KW-1133">Transmembrane helix</keyword>
<dbReference type="PANTHER" id="PTHR30469:SF15">
    <property type="entry name" value="HLYD FAMILY OF SECRETION PROTEINS"/>
    <property type="match status" value="1"/>
</dbReference>
<keyword evidence="7" id="KW-1185">Reference proteome</keyword>
<dbReference type="EMBL" id="JBBHJY010000004">
    <property type="protein sequence ID" value="MEJ6010346.1"/>
    <property type="molecule type" value="Genomic_DNA"/>
</dbReference>
<feature type="domain" description="Multidrug resistance protein MdtA-like C-terminal permuted SH3" evidence="4">
    <location>
        <begin position="322"/>
        <end position="375"/>
    </location>
</feature>
<organism evidence="6 7">
    <name type="scientific">Novosphingobium aquae</name>
    <dbReference type="NCBI Taxonomy" id="3133435"/>
    <lineage>
        <taxon>Bacteria</taxon>
        <taxon>Pseudomonadati</taxon>
        <taxon>Pseudomonadota</taxon>
        <taxon>Alphaproteobacteria</taxon>
        <taxon>Sphingomonadales</taxon>
        <taxon>Sphingomonadaceae</taxon>
        <taxon>Novosphingobium</taxon>
    </lineage>
</organism>
<evidence type="ECO:0000313" key="6">
    <source>
        <dbReference type="EMBL" id="MEJ6010346.1"/>
    </source>
</evidence>
<evidence type="ECO:0000313" key="7">
    <source>
        <dbReference type="Proteomes" id="UP001379235"/>
    </source>
</evidence>
<comment type="caution">
    <text evidence="6">The sequence shown here is derived from an EMBL/GenBank/DDBJ whole genome shotgun (WGS) entry which is preliminary data.</text>
</comment>
<protein>
    <submittedName>
        <fullName evidence="6">Efflux RND transporter periplasmic adaptor subunit</fullName>
    </submittedName>
</protein>
<comment type="similarity">
    <text evidence="1">Belongs to the membrane fusion protein (MFP) (TC 8.A.1) family.</text>
</comment>